<dbReference type="RefSeq" id="WP_316982809.1">
    <property type="nucleotide sequence ID" value="NZ_CP136521.1"/>
</dbReference>
<accession>A0AA97EKH7</accession>
<evidence type="ECO:0000313" key="1">
    <source>
        <dbReference type="EMBL" id="WOD43121.1"/>
    </source>
</evidence>
<gene>
    <name evidence="1" type="ORF">RNZ46_14100</name>
</gene>
<name>A0AA97EKH7_9FLAO</name>
<dbReference type="KEGG" id="hws:RNZ46_14100"/>
<proteinExistence type="predicted"/>
<protein>
    <recommendedName>
        <fullName evidence="3">DUF922 domain-containing protein</fullName>
    </recommendedName>
</protein>
<evidence type="ECO:0000313" key="2">
    <source>
        <dbReference type="Proteomes" id="UP001302486"/>
    </source>
</evidence>
<reference evidence="2" key="1">
    <citation type="submission" date="2024-06" db="EMBL/GenBank/DDBJ databases">
        <title>Hwangdonia haimaensis gen. nov., sp. nov., a member of the family Flavobacteriaceae isolated from the haima cold seep.</title>
        <authorList>
            <person name="Li J."/>
        </authorList>
    </citation>
    <scope>NUCLEOTIDE SEQUENCE [LARGE SCALE GENOMIC DNA]</scope>
    <source>
        <strain evidence="2">SCSIO 19198</strain>
    </source>
</reference>
<sequence length="194" mass="22633">MKRFLIFIVVTTICLETSYSQNSFVDNDTIISWSKNRKLKWEDFKGIKDSISFTENGAVTDYSISLLPRNIKVDEYDKINAIALFFKETSWTITESLGLLKHEQIHFDIAEIYARKIRKCFSEKKENGESDIYSYIQIAKGLGNQCTVYQQLYDSETAHGTIGLKQLKWEKKVAKELKELDTYKYDAKIEDIEH</sequence>
<dbReference type="Proteomes" id="UP001302486">
    <property type="component" value="Chromosome"/>
</dbReference>
<evidence type="ECO:0008006" key="3">
    <source>
        <dbReference type="Google" id="ProtNLM"/>
    </source>
</evidence>
<keyword evidence="2" id="KW-1185">Reference proteome</keyword>
<organism evidence="1 2">
    <name type="scientific">Hwangdonia lutea</name>
    <dbReference type="NCBI Taxonomy" id="3075823"/>
    <lineage>
        <taxon>Bacteria</taxon>
        <taxon>Pseudomonadati</taxon>
        <taxon>Bacteroidota</taxon>
        <taxon>Flavobacteriia</taxon>
        <taxon>Flavobacteriales</taxon>
        <taxon>Flavobacteriaceae</taxon>
        <taxon>Hwangdonia</taxon>
    </lineage>
</organism>
<dbReference type="AlphaFoldDB" id="A0AA97EKH7"/>
<dbReference type="EMBL" id="CP136521">
    <property type="protein sequence ID" value="WOD43121.1"/>
    <property type="molecule type" value="Genomic_DNA"/>
</dbReference>